<evidence type="ECO:0000313" key="5">
    <source>
        <dbReference type="Proteomes" id="UP000252884"/>
    </source>
</evidence>
<dbReference type="GO" id="GO:0000160">
    <property type="term" value="P:phosphorelay signal transduction system"/>
    <property type="evidence" value="ECO:0007669"/>
    <property type="project" value="InterPro"/>
</dbReference>
<dbReference type="AlphaFoldDB" id="A0A368Y4N7"/>
<dbReference type="PROSITE" id="PS50110">
    <property type="entry name" value="RESPONSE_REGULATORY"/>
    <property type="match status" value="1"/>
</dbReference>
<evidence type="ECO:0000259" key="3">
    <source>
        <dbReference type="PROSITE" id="PS50110"/>
    </source>
</evidence>
<name>A0A368Y4N7_9BURK</name>
<dbReference type="InterPro" id="IPR001789">
    <property type="entry name" value="Sig_transdc_resp-reg_receiver"/>
</dbReference>
<dbReference type="Gene3D" id="3.40.50.2300">
    <property type="match status" value="1"/>
</dbReference>
<comment type="caution">
    <text evidence="4">The sequence shown here is derived from an EMBL/GenBank/DDBJ whole genome shotgun (WGS) entry which is preliminary data.</text>
</comment>
<feature type="modified residue" description="4-aspartylphosphate" evidence="1">
    <location>
        <position position="311"/>
    </location>
</feature>
<dbReference type="InterPro" id="IPR011006">
    <property type="entry name" value="CheY-like_superfamily"/>
</dbReference>
<dbReference type="RefSeq" id="WP_147282835.1">
    <property type="nucleotide sequence ID" value="NZ_QPJK01000002.1"/>
</dbReference>
<keyword evidence="1" id="KW-0597">Phosphoprotein</keyword>
<keyword evidence="5" id="KW-1185">Reference proteome</keyword>
<dbReference type="SUPFAM" id="SSF52172">
    <property type="entry name" value="CheY-like"/>
    <property type="match status" value="1"/>
</dbReference>
<proteinExistence type="predicted"/>
<accession>A0A368Y4N7</accession>
<dbReference type="EMBL" id="QPJK01000002">
    <property type="protein sequence ID" value="RCW74689.1"/>
    <property type="molecule type" value="Genomic_DNA"/>
</dbReference>
<evidence type="ECO:0000256" key="2">
    <source>
        <dbReference type="SAM" id="MobiDB-lite"/>
    </source>
</evidence>
<protein>
    <recommendedName>
        <fullName evidence="3">Response regulatory domain-containing protein</fullName>
    </recommendedName>
</protein>
<feature type="compositionally biased region" description="Pro residues" evidence="2">
    <location>
        <begin position="12"/>
        <end position="22"/>
    </location>
</feature>
<evidence type="ECO:0000313" key="4">
    <source>
        <dbReference type="EMBL" id="RCW74689.1"/>
    </source>
</evidence>
<evidence type="ECO:0000256" key="1">
    <source>
        <dbReference type="PROSITE-ProRule" id="PRU00169"/>
    </source>
</evidence>
<dbReference type="Proteomes" id="UP000252884">
    <property type="component" value="Unassembled WGS sequence"/>
</dbReference>
<sequence>MTHDADSDPAMPGTPPLPPHPPATAAGAARAHAGLAAAIGDALGPPMEEAHAIVQEFLRSGKISRVQLQRLGAAVEDGLQVAQQSRQLATLAEPRRAPIGEAQRLDILISQALARHMPSLQHHRVQVRQQSASPAWVAIDAELLQGLIDAAIAWCIRPDHRLTVSLDASGDMAIALLRLRLHAGGAAPTARDTRQHLSWHVLETLARATGTRLACQDDGDETVLTLGLLQLHEVAADPMPGDLLTSQDSLVGSAAVPLQHQRVLLITRHEVVRLEVEHVCESLGALVDWVATGTAAQRQFAQTRADLVLVDARNIDAATQRLQQELQAAAPDVPWIEIAQDAASASLTQWMREDSLTLHNLRSQLASTLLYGLSRAHAHGR</sequence>
<reference evidence="4 5" key="1">
    <citation type="submission" date="2018-07" db="EMBL/GenBank/DDBJ databases">
        <title>Genomic Encyclopedia of Type Strains, Phase IV (KMG-IV): sequencing the most valuable type-strain genomes for metagenomic binning, comparative biology and taxonomic classification.</title>
        <authorList>
            <person name="Goeker M."/>
        </authorList>
    </citation>
    <scope>NUCLEOTIDE SEQUENCE [LARGE SCALE GENOMIC DNA]</scope>
    <source>
        <strain evidence="4 5">DSM 21634</strain>
    </source>
</reference>
<feature type="domain" description="Response regulatory" evidence="3">
    <location>
        <begin position="262"/>
        <end position="373"/>
    </location>
</feature>
<organism evidence="4 5">
    <name type="scientific">Pseudorhodoferax soli</name>
    <dbReference type="NCBI Taxonomy" id="545864"/>
    <lineage>
        <taxon>Bacteria</taxon>
        <taxon>Pseudomonadati</taxon>
        <taxon>Pseudomonadota</taxon>
        <taxon>Betaproteobacteria</taxon>
        <taxon>Burkholderiales</taxon>
        <taxon>Comamonadaceae</taxon>
    </lineage>
</organism>
<dbReference type="OrthoDB" id="8886437at2"/>
<gene>
    <name evidence="4" type="ORF">DES41_1021013</name>
</gene>
<feature type="region of interest" description="Disordered" evidence="2">
    <location>
        <begin position="1"/>
        <end position="29"/>
    </location>
</feature>